<evidence type="ECO:0000313" key="3">
    <source>
        <dbReference type="Proteomes" id="UP000236654"/>
    </source>
</evidence>
<gene>
    <name evidence="2" type="ORF">CW751_09890</name>
</gene>
<comment type="caution">
    <text evidence="2">The sequence shown here is derived from an EMBL/GenBank/DDBJ whole genome shotgun (WGS) entry which is preliminary data.</text>
</comment>
<sequence length="190" mass="22667">MNIIQHQVIDFVRTTPVPHSNYRLYLDSVKSWLYEINEEGTKYELLSELIKHFKQEMDEKVENTLRPDKSMEIDQYKVLIFRLNDELNGIREYVSKKNFFENEKSKLDEKLDEILCQLQTLKNGQEIIYEDLTKELNEMKEFYFLNKKTWKELLIGKLFSMVNSGVISLTVSQKIVNIINDEYANLIDQI</sequence>
<reference evidence="2 3" key="1">
    <citation type="submission" date="2017-12" db="EMBL/GenBank/DDBJ databases">
        <title>The draft genome sequence of Brumimicrobium saltpan LHR20.</title>
        <authorList>
            <person name="Do Z.-J."/>
            <person name="Luo H.-R."/>
        </authorList>
    </citation>
    <scope>NUCLEOTIDE SEQUENCE [LARGE SCALE GENOMIC DNA]</scope>
    <source>
        <strain evidence="2 3">LHR20</strain>
    </source>
</reference>
<dbReference type="EMBL" id="PJNI01000010">
    <property type="protein sequence ID" value="PKR80374.1"/>
    <property type="molecule type" value="Genomic_DNA"/>
</dbReference>
<dbReference type="AlphaFoldDB" id="A0A2I0R1B9"/>
<dbReference type="RefSeq" id="WP_101334846.1">
    <property type="nucleotide sequence ID" value="NZ_PJNI01000010.1"/>
</dbReference>
<dbReference type="Proteomes" id="UP000236654">
    <property type="component" value="Unassembled WGS sequence"/>
</dbReference>
<protein>
    <submittedName>
        <fullName evidence="2">Uncharacterized protein</fullName>
    </submittedName>
</protein>
<dbReference type="OrthoDB" id="799942at2"/>
<accession>A0A2I0R1B9</accession>
<name>A0A2I0R1B9_9FLAO</name>
<evidence type="ECO:0000313" key="2">
    <source>
        <dbReference type="EMBL" id="PKR80374.1"/>
    </source>
</evidence>
<evidence type="ECO:0000256" key="1">
    <source>
        <dbReference type="SAM" id="Coils"/>
    </source>
</evidence>
<feature type="coiled-coil region" evidence="1">
    <location>
        <begin position="90"/>
        <end position="117"/>
    </location>
</feature>
<organism evidence="2 3">
    <name type="scientific">Brumimicrobium salinarum</name>
    <dbReference type="NCBI Taxonomy" id="2058658"/>
    <lineage>
        <taxon>Bacteria</taxon>
        <taxon>Pseudomonadati</taxon>
        <taxon>Bacteroidota</taxon>
        <taxon>Flavobacteriia</taxon>
        <taxon>Flavobacteriales</taxon>
        <taxon>Crocinitomicaceae</taxon>
        <taxon>Brumimicrobium</taxon>
    </lineage>
</organism>
<keyword evidence="1" id="KW-0175">Coiled coil</keyword>
<keyword evidence="3" id="KW-1185">Reference proteome</keyword>
<proteinExistence type="predicted"/>